<comment type="caution">
    <text evidence="1">The sequence shown here is derived from an EMBL/GenBank/DDBJ whole genome shotgun (WGS) entry which is preliminary data.</text>
</comment>
<gene>
    <name evidence="1" type="ORF">IMW75_22190</name>
</gene>
<evidence type="ECO:0000313" key="2">
    <source>
        <dbReference type="Proteomes" id="UP000772591"/>
    </source>
</evidence>
<name>A0ABS3AME1_9PSED</name>
<reference evidence="1 2" key="1">
    <citation type="journal article" date="2021" name="Int. J. Syst. Evol. Microbiol.">
        <title>Pseudomonas piscium sp. nov., Pseudomonas pisciculturae sp. nov., Pseudomonas mucoides sp. nov. and Pseudomonas neuropathica sp. nov. isolated from rainbow trout.</title>
        <authorList>
            <person name="Duman M."/>
            <person name="Mulet M."/>
            <person name="Altun S."/>
            <person name="Saticioglu I.B."/>
            <person name="Gomila M."/>
            <person name="Lalucat J."/>
            <person name="Garcia-Valdes E."/>
        </authorList>
    </citation>
    <scope>NUCLEOTIDE SEQUENCE [LARGE SCALE GENOMIC DNA]</scope>
    <source>
        <strain evidence="1 2">LMG 28632</strain>
    </source>
</reference>
<proteinExistence type="predicted"/>
<dbReference type="RefSeq" id="WP_205893779.1">
    <property type="nucleotide sequence ID" value="NZ_JADEVO010000039.1"/>
</dbReference>
<evidence type="ECO:0000313" key="1">
    <source>
        <dbReference type="EMBL" id="MBN3967976.1"/>
    </source>
</evidence>
<protein>
    <submittedName>
        <fullName evidence="1">Uncharacterized protein</fullName>
    </submittedName>
</protein>
<sequence length="55" mass="6469">MGNTPKHGWTWAYQKLRGLHCSRFTALYRATLYAVRGDTGTLTSDDNWQKIRLRR</sequence>
<dbReference type="EMBL" id="JADEVO010000039">
    <property type="protein sequence ID" value="MBN3967976.1"/>
    <property type="molecule type" value="Genomic_DNA"/>
</dbReference>
<dbReference type="Proteomes" id="UP000772591">
    <property type="component" value="Unassembled WGS sequence"/>
</dbReference>
<keyword evidence="2" id="KW-1185">Reference proteome</keyword>
<organism evidence="1 2">
    <name type="scientific">Pseudomonas gregormendelii</name>
    <dbReference type="NCBI Taxonomy" id="1628277"/>
    <lineage>
        <taxon>Bacteria</taxon>
        <taxon>Pseudomonadati</taxon>
        <taxon>Pseudomonadota</taxon>
        <taxon>Gammaproteobacteria</taxon>
        <taxon>Pseudomonadales</taxon>
        <taxon>Pseudomonadaceae</taxon>
        <taxon>Pseudomonas</taxon>
    </lineage>
</organism>
<accession>A0ABS3AME1</accession>